<dbReference type="EMBL" id="JALJXV010000015">
    <property type="protein sequence ID" value="MCP1677173.1"/>
    <property type="molecule type" value="Genomic_DNA"/>
</dbReference>
<dbReference type="InterPro" id="IPR018389">
    <property type="entry name" value="DctP_fam"/>
</dbReference>
<dbReference type="Proteomes" id="UP001205843">
    <property type="component" value="Unassembled WGS sequence"/>
</dbReference>
<dbReference type="Pfam" id="PF03480">
    <property type="entry name" value="DctP"/>
    <property type="match status" value="1"/>
</dbReference>
<dbReference type="Gene3D" id="3.40.190.170">
    <property type="entry name" value="Bacterial extracellular solute-binding protein, family 7"/>
    <property type="match status" value="1"/>
</dbReference>
<dbReference type="PANTHER" id="PTHR33376">
    <property type="match status" value="1"/>
</dbReference>
<dbReference type="GO" id="GO:0055085">
    <property type="term" value="P:transmembrane transport"/>
    <property type="evidence" value="ECO:0007669"/>
    <property type="project" value="InterPro"/>
</dbReference>
<sequence length="359" mass="39976">MVEERKVSGAKTVSRRDFLKKSAAATAGAAAAIGAPAVISSTNSKFKWTIQSHWTPGVWYFETVYREFARRVEEATAGEIEIDTRTANSVVSTQDILGAVRRGRLDASFIFPGYWVGELPVAGHLNGNLGTFASHEEMHLFMYEMGALDVIREAYAERGVYQAGPMSFGGITVFAREPLVTLDDFRGFNIRSTGTPARVFERLGASPTMVHGNELYQAMQTGIVDGAHWGCVSTGWGMNLQEVSSYIMQPDMLSHSNGEFIVNMDRWNELGSDHKRVIHECVRAMSADASAHFRHRDFLLMEEFVQDFGGEIVQMDPSVMEAIQRESMVVVDEISEQDPRYSGRVGEILHEFMRLTGKV</sequence>
<reference evidence="2" key="1">
    <citation type="submission" date="2022-03" db="EMBL/GenBank/DDBJ databases">
        <title>Genomic Encyclopedia of Type Strains, Phase III (KMG-III): the genomes of soil and plant-associated and newly described type strains.</title>
        <authorList>
            <person name="Whitman W."/>
        </authorList>
    </citation>
    <scope>NUCLEOTIDE SEQUENCE</scope>
    <source>
        <strain evidence="2">ANL 6-2</strain>
    </source>
</reference>
<dbReference type="PANTHER" id="PTHR33376:SF5">
    <property type="entry name" value="EXTRACYTOPLASMIC SOLUTE RECEPTOR PROTEIN"/>
    <property type="match status" value="1"/>
</dbReference>
<dbReference type="InterPro" id="IPR019546">
    <property type="entry name" value="TAT_signal_bac_arc"/>
</dbReference>
<dbReference type="NCBIfam" id="TIGR01409">
    <property type="entry name" value="TAT_signal_seq"/>
    <property type="match status" value="1"/>
</dbReference>
<keyword evidence="1" id="KW-0732">Signal</keyword>
<protein>
    <submittedName>
        <fullName evidence="2">TRAP-type mannitol/chloroaromatic compound transport system substrate-binding protein</fullName>
    </submittedName>
</protein>
<name>A0AAE3G9U6_9GAMM</name>
<comment type="caution">
    <text evidence="2">The sequence shown here is derived from an EMBL/GenBank/DDBJ whole genome shotgun (WGS) entry which is preliminary data.</text>
</comment>
<evidence type="ECO:0000256" key="1">
    <source>
        <dbReference type="ARBA" id="ARBA00022729"/>
    </source>
</evidence>
<organism evidence="2 3">
    <name type="scientific">Natronocella acetinitrilica</name>
    <dbReference type="NCBI Taxonomy" id="414046"/>
    <lineage>
        <taxon>Bacteria</taxon>
        <taxon>Pseudomonadati</taxon>
        <taxon>Pseudomonadota</taxon>
        <taxon>Gammaproteobacteria</taxon>
        <taxon>Chromatiales</taxon>
        <taxon>Ectothiorhodospiraceae</taxon>
        <taxon>Natronocella</taxon>
    </lineage>
</organism>
<gene>
    <name evidence="2" type="ORF">J2T57_004350</name>
</gene>
<dbReference type="AlphaFoldDB" id="A0AAE3G9U6"/>
<keyword evidence="3" id="KW-1185">Reference proteome</keyword>
<dbReference type="PROSITE" id="PS51318">
    <property type="entry name" value="TAT"/>
    <property type="match status" value="1"/>
</dbReference>
<dbReference type="InterPro" id="IPR006311">
    <property type="entry name" value="TAT_signal"/>
</dbReference>
<dbReference type="InterPro" id="IPR038404">
    <property type="entry name" value="TRAP_DctP_sf"/>
</dbReference>
<proteinExistence type="predicted"/>
<dbReference type="RefSeq" id="WP_253485402.1">
    <property type="nucleotide sequence ID" value="NZ_JALJXV010000015.1"/>
</dbReference>
<dbReference type="NCBIfam" id="NF037995">
    <property type="entry name" value="TRAP_S1"/>
    <property type="match status" value="1"/>
</dbReference>
<accession>A0AAE3G9U6</accession>
<evidence type="ECO:0000313" key="3">
    <source>
        <dbReference type="Proteomes" id="UP001205843"/>
    </source>
</evidence>
<evidence type="ECO:0000313" key="2">
    <source>
        <dbReference type="EMBL" id="MCP1677173.1"/>
    </source>
</evidence>